<dbReference type="Proteomes" id="UP000676310">
    <property type="component" value="Unassembled WGS sequence"/>
</dbReference>
<comment type="caution">
    <text evidence="3">The sequence shown here is derived from an EMBL/GenBank/DDBJ whole genome shotgun (WGS) entry which is preliminary data.</text>
</comment>
<dbReference type="CDD" id="cd00531">
    <property type="entry name" value="NTF2_like"/>
    <property type="match status" value="1"/>
</dbReference>
<dbReference type="RefSeq" id="XP_043163919.1">
    <property type="nucleotide sequence ID" value="XM_043307984.1"/>
</dbReference>
<dbReference type="GeneID" id="67015507"/>
<dbReference type="Gene3D" id="3.10.450.50">
    <property type="match status" value="1"/>
</dbReference>
<dbReference type="SUPFAM" id="SSF54427">
    <property type="entry name" value="NTF2-like"/>
    <property type="match status" value="1"/>
</dbReference>
<dbReference type="EMBL" id="CAJRGZ010000014">
    <property type="protein sequence ID" value="CAG5138561.1"/>
    <property type="molecule type" value="Genomic_DNA"/>
</dbReference>
<protein>
    <recommendedName>
        <fullName evidence="2">SnoaL-like domain-containing protein</fullName>
    </recommendedName>
</protein>
<evidence type="ECO:0000313" key="4">
    <source>
        <dbReference type="Proteomes" id="UP000676310"/>
    </source>
</evidence>
<organism evidence="3 4">
    <name type="scientific">Alternaria atra</name>
    <dbReference type="NCBI Taxonomy" id="119953"/>
    <lineage>
        <taxon>Eukaryota</taxon>
        <taxon>Fungi</taxon>
        <taxon>Dikarya</taxon>
        <taxon>Ascomycota</taxon>
        <taxon>Pezizomycotina</taxon>
        <taxon>Dothideomycetes</taxon>
        <taxon>Pleosporomycetidae</taxon>
        <taxon>Pleosporales</taxon>
        <taxon>Pleosporineae</taxon>
        <taxon>Pleosporaceae</taxon>
        <taxon>Alternaria</taxon>
        <taxon>Alternaria sect. Ulocladioides</taxon>
    </lineage>
</organism>
<sequence>MRVTFKLCIAALFALPLVSAQDNDSASIASFGAGKGCPKIAPGPVSFNYLAGQFTPQALPDPIATESIRQTLALYALAIDGRNYEVLRKVFTNNARANYSDPIGELNGVQAIIDTLAPSLSTFVSTQHHLGTQLIHICGLTSAVSVTYFQATHYFTPYTGVGNPVDNSKVLIDKAQYQDTWARQGDGSWKITNRNLVRMGPATLDGGFPTS</sequence>
<keyword evidence="4" id="KW-1185">Reference proteome</keyword>
<evidence type="ECO:0000259" key="2">
    <source>
        <dbReference type="Pfam" id="PF13577"/>
    </source>
</evidence>
<feature type="signal peptide" evidence="1">
    <location>
        <begin position="1"/>
        <end position="20"/>
    </location>
</feature>
<name>A0A8J2HRW9_9PLEO</name>
<reference evidence="3" key="1">
    <citation type="submission" date="2021-05" db="EMBL/GenBank/DDBJ databases">
        <authorList>
            <person name="Stam R."/>
        </authorList>
    </citation>
    <scope>NUCLEOTIDE SEQUENCE</scope>
    <source>
        <strain evidence="3">CS162</strain>
    </source>
</reference>
<keyword evidence="1" id="KW-0732">Signal</keyword>
<dbReference type="Pfam" id="PF13577">
    <property type="entry name" value="SnoaL_4"/>
    <property type="match status" value="1"/>
</dbReference>
<dbReference type="InterPro" id="IPR032710">
    <property type="entry name" value="NTF2-like_dom_sf"/>
</dbReference>
<proteinExistence type="predicted"/>
<dbReference type="OrthoDB" id="2148716at2759"/>
<evidence type="ECO:0000256" key="1">
    <source>
        <dbReference type="SAM" id="SignalP"/>
    </source>
</evidence>
<feature type="chain" id="PRO_5035265343" description="SnoaL-like domain-containing protein" evidence="1">
    <location>
        <begin position="21"/>
        <end position="211"/>
    </location>
</feature>
<accession>A0A8J2HRW9</accession>
<gene>
    <name evidence="3" type="ORF">ALTATR162_LOCUS390</name>
</gene>
<dbReference type="InterPro" id="IPR037401">
    <property type="entry name" value="SnoaL-like"/>
</dbReference>
<dbReference type="AlphaFoldDB" id="A0A8J2HRW9"/>
<evidence type="ECO:0000313" key="3">
    <source>
        <dbReference type="EMBL" id="CAG5138561.1"/>
    </source>
</evidence>
<feature type="domain" description="SnoaL-like" evidence="2">
    <location>
        <begin position="65"/>
        <end position="195"/>
    </location>
</feature>